<feature type="region of interest" description="Disordered" evidence="3">
    <location>
        <begin position="459"/>
        <end position="480"/>
    </location>
</feature>
<feature type="compositionally biased region" description="Polar residues" evidence="3">
    <location>
        <begin position="157"/>
        <end position="166"/>
    </location>
</feature>
<evidence type="ECO:0000313" key="6">
    <source>
        <dbReference type="Proteomes" id="UP001234581"/>
    </source>
</evidence>
<feature type="compositionally biased region" description="Basic and acidic residues" evidence="3">
    <location>
        <begin position="1"/>
        <end position="10"/>
    </location>
</feature>
<gene>
    <name evidence="5" type="ORF">O0I10_005593</name>
</gene>
<dbReference type="CDD" id="cd14688">
    <property type="entry name" value="bZIP_YAP"/>
    <property type="match status" value="1"/>
</dbReference>
<keyword evidence="6" id="KW-1185">Reference proteome</keyword>
<dbReference type="Proteomes" id="UP001234581">
    <property type="component" value="Unassembled WGS sequence"/>
</dbReference>
<dbReference type="GO" id="GO:0001228">
    <property type="term" value="F:DNA-binding transcription activator activity, RNA polymerase II-specific"/>
    <property type="evidence" value="ECO:0007669"/>
    <property type="project" value="TreeGrafter"/>
</dbReference>
<dbReference type="Pfam" id="PF11905">
    <property type="entry name" value="DUF3425"/>
    <property type="match status" value="1"/>
</dbReference>
<evidence type="ECO:0000256" key="2">
    <source>
        <dbReference type="ARBA" id="ARBA00023242"/>
    </source>
</evidence>
<dbReference type="SMART" id="SM00338">
    <property type="entry name" value="BRLZ"/>
    <property type="match status" value="1"/>
</dbReference>
<dbReference type="InterPro" id="IPR050936">
    <property type="entry name" value="AP-1-like"/>
</dbReference>
<name>A0AAD7XZG3_9FUNG</name>
<evidence type="ECO:0000259" key="4">
    <source>
        <dbReference type="PROSITE" id="PS00036"/>
    </source>
</evidence>
<dbReference type="InterPro" id="IPR004827">
    <property type="entry name" value="bZIP"/>
</dbReference>
<dbReference type="PANTHER" id="PTHR40621">
    <property type="entry name" value="TRANSCRIPTION FACTOR KAPC-RELATED"/>
    <property type="match status" value="1"/>
</dbReference>
<feature type="region of interest" description="Disordered" evidence="3">
    <location>
        <begin position="214"/>
        <end position="234"/>
    </location>
</feature>
<sequence>MSLNFEHFDPQFEFGTVDKQTGEPVRPRKKPGRKPNPPTPAQRKAQNRAAQRAFRERKRREMHEAEMTVKRCLYMRDQAIQEAEGLRNKVDELTYEVNYLRGMVLSYKLACHANRVDVPKCNDFMDGSSNIKTTSSTIPPSLEVFLNNQRRIIDATIPSSASSAAGNDNLESDKEDNDKENQEDDLYTALIDDSKTDSSSISGMNPEESLLHHNEMQQQQEEEKVIEENRQQQERDADGMLVDVAAIAPQLANHLESPFIQQLMTADLVQHGMQQQQQSALVAEVKHSLATPSNNNALTGYHHNNNNHPSTSTHGRLKTSNDTALFPPTELQRNVAHDNRIDLIPGAALRDHMILFQDFYDADDLFTTLVEQAVFTGSELGDPDCWTVPRSFVLKYWFLLPNHRPLKRTDDIVDIVVDSCQRMLKHFVEHRIPMYIHHRDQYPDQFPFDTASLKPSFHYNNNNNHQQHHHHEQDQHQQQVALSTSSLPINVLELISPNTNVFATASGIVTNACQ</sequence>
<evidence type="ECO:0000256" key="1">
    <source>
        <dbReference type="ARBA" id="ARBA00004123"/>
    </source>
</evidence>
<feature type="domain" description="BZIP" evidence="4">
    <location>
        <begin position="43"/>
        <end position="57"/>
    </location>
</feature>
<comment type="caution">
    <text evidence="5">The sequence shown here is derived from an EMBL/GenBank/DDBJ whole genome shotgun (WGS) entry which is preliminary data.</text>
</comment>
<dbReference type="PROSITE" id="PS00036">
    <property type="entry name" value="BZIP_BASIC"/>
    <property type="match status" value="1"/>
</dbReference>
<organism evidence="5 6">
    <name type="scientific">Lichtheimia ornata</name>
    <dbReference type="NCBI Taxonomy" id="688661"/>
    <lineage>
        <taxon>Eukaryota</taxon>
        <taxon>Fungi</taxon>
        <taxon>Fungi incertae sedis</taxon>
        <taxon>Mucoromycota</taxon>
        <taxon>Mucoromycotina</taxon>
        <taxon>Mucoromycetes</taxon>
        <taxon>Mucorales</taxon>
        <taxon>Lichtheimiaceae</taxon>
        <taxon>Lichtheimia</taxon>
    </lineage>
</organism>
<dbReference type="SUPFAM" id="SSF57959">
    <property type="entry name" value="Leucine zipper domain"/>
    <property type="match status" value="1"/>
</dbReference>
<dbReference type="InterPro" id="IPR046347">
    <property type="entry name" value="bZIP_sf"/>
</dbReference>
<evidence type="ECO:0000313" key="5">
    <source>
        <dbReference type="EMBL" id="KAJ8658553.1"/>
    </source>
</evidence>
<dbReference type="RefSeq" id="XP_058343466.1">
    <property type="nucleotide sequence ID" value="XM_058485631.1"/>
</dbReference>
<accession>A0AAD7XZG3</accession>
<reference evidence="5 6" key="1">
    <citation type="submission" date="2023-03" db="EMBL/GenBank/DDBJ databases">
        <title>Genome sequence of Lichtheimia ornata CBS 291.66.</title>
        <authorList>
            <person name="Mohabir J.T."/>
            <person name="Shea T.P."/>
            <person name="Kurbessoian T."/>
            <person name="Berby B."/>
            <person name="Fontaine J."/>
            <person name="Livny J."/>
            <person name="Gnirke A."/>
            <person name="Stajich J.E."/>
            <person name="Cuomo C.A."/>
        </authorList>
    </citation>
    <scope>NUCLEOTIDE SEQUENCE [LARGE SCALE GENOMIC DNA]</scope>
    <source>
        <strain evidence="5">CBS 291.66</strain>
    </source>
</reference>
<protein>
    <recommendedName>
        <fullName evidence="4">BZIP domain-containing protein</fullName>
    </recommendedName>
</protein>
<feature type="region of interest" description="Disordered" evidence="3">
    <location>
        <begin position="157"/>
        <end position="181"/>
    </location>
</feature>
<dbReference type="PANTHER" id="PTHR40621:SF6">
    <property type="entry name" value="AP-1-LIKE TRANSCRIPTION FACTOR YAP1-RELATED"/>
    <property type="match status" value="1"/>
</dbReference>
<dbReference type="EMBL" id="JARTCD010000023">
    <property type="protein sequence ID" value="KAJ8658553.1"/>
    <property type="molecule type" value="Genomic_DNA"/>
</dbReference>
<dbReference type="InterPro" id="IPR021833">
    <property type="entry name" value="DUF3425"/>
</dbReference>
<dbReference type="Gene3D" id="1.20.5.170">
    <property type="match status" value="1"/>
</dbReference>
<evidence type="ECO:0000256" key="3">
    <source>
        <dbReference type="SAM" id="MobiDB-lite"/>
    </source>
</evidence>
<comment type="subcellular location">
    <subcellularLocation>
        <location evidence="1">Nucleus</location>
    </subcellularLocation>
</comment>
<dbReference type="AlphaFoldDB" id="A0AAD7XZG3"/>
<keyword evidence="2" id="KW-0539">Nucleus</keyword>
<proteinExistence type="predicted"/>
<feature type="compositionally biased region" description="Low complexity" evidence="3">
    <location>
        <begin position="41"/>
        <end position="52"/>
    </location>
</feature>
<dbReference type="GeneID" id="83213005"/>
<dbReference type="GO" id="GO:0000976">
    <property type="term" value="F:transcription cis-regulatory region binding"/>
    <property type="evidence" value="ECO:0007669"/>
    <property type="project" value="InterPro"/>
</dbReference>
<dbReference type="GO" id="GO:0090575">
    <property type="term" value="C:RNA polymerase II transcription regulator complex"/>
    <property type="evidence" value="ECO:0007669"/>
    <property type="project" value="TreeGrafter"/>
</dbReference>
<feature type="region of interest" description="Disordered" evidence="3">
    <location>
        <begin position="1"/>
        <end position="62"/>
    </location>
</feature>